<accession>A0ABS9Q716</accession>
<keyword evidence="2" id="KW-1133">Transmembrane helix</keyword>
<comment type="caution">
    <text evidence="3">The sequence shown here is derived from an EMBL/GenBank/DDBJ whole genome shotgun (WGS) entry which is preliminary data.</text>
</comment>
<evidence type="ECO:0000256" key="2">
    <source>
        <dbReference type="SAM" id="Phobius"/>
    </source>
</evidence>
<evidence type="ECO:0000313" key="4">
    <source>
        <dbReference type="Proteomes" id="UP001521931"/>
    </source>
</evidence>
<dbReference type="EMBL" id="JAKRCV010000094">
    <property type="protein sequence ID" value="MCG7323661.1"/>
    <property type="molecule type" value="Genomic_DNA"/>
</dbReference>
<feature type="non-terminal residue" evidence="3">
    <location>
        <position position="1"/>
    </location>
</feature>
<proteinExistence type="predicted"/>
<dbReference type="Proteomes" id="UP001521931">
    <property type="component" value="Unassembled WGS sequence"/>
</dbReference>
<feature type="region of interest" description="Disordered" evidence="1">
    <location>
        <begin position="1"/>
        <end position="54"/>
    </location>
</feature>
<gene>
    <name evidence="3" type="ORF">MHL29_17450</name>
</gene>
<keyword evidence="2" id="KW-0472">Membrane</keyword>
<name>A0ABS9Q716_9MICO</name>
<evidence type="ECO:0000256" key="1">
    <source>
        <dbReference type="SAM" id="MobiDB-lite"/>
    </source>
</evidence>
<feature type="transmembrane region" description="Helical" evidence="2">
    <location>
        <begin position="91"/>
        <end position="109"/>
    </location>
</feature>
<evidence type="ECO:0000313" key="3">
    <source>
        <dbReference type="EMBL" id="MCG7323661.1"/>
    </source>
</evidence>
<feature type="transmembrane region" description="Helical" evidence="2">
    <location>
        <begin position="63"/>
        <end position="84"/>
    </location>
</feature>
<reference evidence="3 4" key="1">
    <citation type="submission" date="2022-02" db="EMBL/GenBank/DDBJ databases">
        <title>Uncovering new skin microbiome diversity through culturing and metagenomics.</title>
        <authorList>
            <person name="Conlan S."/>
            <person name="Deming C."/>
            <person name="Nisc Comparative Sequencing Program N."/>
            <person name="Segre J.A."/>
        </authorList>
    </citation>
    <scope>NUCLEOTIDE SEQUENCE [LARGE SCALE GENOMIC DNA]</scope>
    <source>
        <strain evidence="3 4">ACRQZ</strain>
    </source>
</reference>
<evidence type="ECO:0008006" key="5">
    <source>
        <dbReference type="Google" id="ProtNLM"/>
    </source>
</evidence>
<protein>
    <recommendedName>
        <fullName evidence="5">DUF2530 domain-containing protein</fullName>
    </recommendedName>
</protein>
<organism evidence="3 4">
    <name type="scientific">Arsenicicoccus bolidensis</name>
    <dbReference type="NCBI Taxonomy" id="229480"/>
    <lineage>
        <taxon>Bacteria</taxon>
        <taxon>Bacillati</taxon>
        <taxon>Actinomycetota</taxon>
        <taxon>Actinomycetes</taxon>
        <taxon>Micrococcales</taxon>
        <taxon>Intrasporangiaceae</taxon>
        <taxon>Arsenicicoccus</taxon>
    </lineage>
</organism>
<keyword evidence="2" id="KW-0812">Transmembrane</keyword>
<keyword evidence="4" id="KW-1185">Reference proteome</keyword>
<sequence>APPASPQQRRALDPRLVYRDPGSGLSMGTDHRSWTPPVDPDDPDDDYVPPPPTPMPSWRADPVWWAILVGLVAGPIVLLTMVLTGHTSPRIYLWLAGLATVAAFVGLVLRLPSTHDEDDDGARV</sequence>